<proteinExistence type="predicted"/>
<reference evidence="2" key="1">
    <citation type="journal article" date="2019" name="Int. J. Syst. Evol. Microbiol.">
        <title>The Global Catalogue of Microorganisms (GCM) 10K type strain sequencing project: providing services to taxonomists for standard genome sequencing and annotation.</title>
        <authorList>
            <consortium name="The Broad Institute Genomics Platform"/>
            <consortium name="The Broad Institute Genome Sequencing Center for Infectious Disease"/>
            <person name="Wu L."/>
            <person name="Ma J."/>
        </authorList>
    </citation>
    <scope>NUCLEOTIDE SEQUENCE [LARGE SCALE GENOMIC DNA]</scope>
    <source>
        <strain evidence="2">JCM 16949</strain>
    </source>
</reference>
<comment type="caution">
    <text evidence="1">The sequence shown here is derived from an EMBL/GenBank/DDBJ whole genome shotgun (WGS) entry which is preliminary data.</text>
</comment>
<dbReference type="GO" id="GO:0016787">
    <property type="term" value="F:hydrolase activity"/>
    <property type="evidence" value="ECO:0007669"/>
    <property type="project" value="UniProtKB-KW"/>
</dbReference>
<name>A0ABP7F2P9_9MICO</name>
<dbReference type="RefSeq" id="WP_344752874.1">
    <property type="nucleotide sequence ID" value="NZ_BAABAE010000001.1"/>
</dbReference>
<dbReference type="SUPFAM" id="SSF53590">
    <property type="entry name" value="Nucleoside hydrolase"/>
    <property type="match status" value="1"/>
</dbReference>
<gene>
    <name evidence="1" type="ORF">GCM10022239_02290</name>
</gene>
<keyword evidence="1" id="KW-0378">Hydrolase</keyword>
<protein>
    <submittedName>
        <fullName evidence="1">Nucleoside hydrolase</fullName>
    </submittedName>
</protein>
<dbReference type="EMBL" id="BAABAE010000001">
    <property type="protein sequence ID" value="GAA3729116.1"/>
    <property type="molecule type" value="Genomic_DNA"/>
</dbReference>
<dbReference type="Proteomes" id="UP001501004">
    <property type="component" value="Unassembled WGS sequence"/>
</dbReference>
<organism evidence="1 2">
    <name type="scientific">Leifsonella bigeumensis</name>
    <dbReference type="NCBI Taxonomy" id="433643"/>
    <lineage>
        <taxon>Bacteria</taxon>
        <taxon>Bacillati</taxon>
        <taxon>Actinomycetota</taxon>
        <taxon>Actinomycetes</taxon>
        <taxon>Micrococcales</taxon>
        <taxon>Microbacteriaceae</taxon>
        <taxon>Leifsonella</taxon>
    </lineage>
</organism>
<accession>A0ABP7F2P9</accession>
<evidence type="ECO:0000313" key="1">
    <source>
        <dbReference type="EMBL" id="GAA3729116.1"/>
    </source>
</evidence>
<evidence type="ECO:0000313" key="2">
    <source>
        <dbReference type="Proteomes" id="UP001501004"/>
    </source>
</evidence>
<sequence>MPVIIETDMYCDVDDMGALAVAHVLADEGRIDLLCVGVNTPSRYGVGAVRAVNEFYGRPELPVGGMFPQTDDVFPRDYAKFVAERFTTSQGTVPDAPAVDVLRAALAGQEDHSVIIVSIGYFQNLLALLHSAPDAASDLSGEELVIRKVRQTTVMAGQFPVGRETNITDFAEVSRDFVAHWPLPLDFLGWELGFDVITGSGLSPHYSQDNPVAAAYEQYCGKGVGRRSWDPMTVSLAVLGESAGYRYSNHGRVEVLQDGTTTWTEDPTGPHRITFRTRRAEDIATELDQMLLRSPKFAAKSDMVETEVRPGGTPN</sequence>
<dbReference type="Gene3D" id="3.90.245.10">
    <property type="entry name" value="Ribonucleoside hydrolase-like"/>
    <property type="match status" value="1"/>
</dbReference>
<dbReference type="InterPro" id="IPR036452">
    <property type="entry name" value="Ribo_hydro-like"/>
</dbReference>
<dbReference type="PANTHER" id="PTHR43264:SF1">
    <property type="entry name" value="INOSINE_URIDINE-PREFERRING NUCLEOSIDE HYDROLASE DOMAIN-CONTAINING PROTEIN"/>
    <property type="match status" value="1"/>
</dbReference>
<dbReference type="PANTHER" id="PTHR43264">
    <property type="match status" value="1"/>
</dbReference>
<keyword evidence="2" id="KW-1185">Reference proteome</keyword>